<dbReference type="EMBL" id="VTOX01000002">
    <property type="protein sequence ID" value="NKE65369.1"/>
    <property type="molecule type" value="Genomic_DNA"/>
</dbReference>
<evidence type="ECO:0000256" key="5">
    <source>
        <dbReference type="SAM" id="SignalP"/>
    </source>
</evidence>
<evidence type="ECO:0000313" key="8">
    <source>
        <dbReference type="Proteomes" id="UP000521868"/>
    </source>
</evidence>
<gene>
    <name evidence="7" type="ORF">RAMLITH_06010</name>
</gene>
<dbReference type="Pfam" id="PF00030">
    <property type="entry name" value="Crystall"/>
    <property type="match status" value="1"/>
</dbReference>
<evidence type="ECO:0000256" key="3">
    <source>
        <dbReference type="ARBA" id="ARBA00022737"/>
    </source>
</evidence>
<feature type="domain" description="Beta/gamma crystallin 'Greek key'" evidence="6">
    <location>
        <begin position="63"/>
        <end position="104"/>
    </location>
</feature>
<evidence type="ECO:0000259" key="6">
    <source>
        <dbReference type="PROSITE" id="PS50915"/>
    </source>
</evidence>
<comment type="caution">
    <text evidence="7">The sequence shown here is derived from an EMBL/GenBank/DDBJ whole genome shotgun (WGS) entry which is preliminary data.</text>
</comment>
<dbReference type="Gene3D" id="2.60.20.10">
    <property type="entry name" value="Crystallins"/>
    <property type="match status" value="1"/>
</dbReference>
<organism evidence="7 8">
    <name type="scientific">Ramlibacter lithotrophicus</name>
    <dbReference type="NCBI Taxonomy" id="2606681"/>
    <lineage>
        <taxon>Bacteria</taxon>
        <taxon>Pseudomonadati</taxon>
        <taxon>Pseudomonadota</taxon>
        <taxon>Betaproteobacteria</taxon>
        <taxon>Burkholderiales</taxon>
        <taxon>Comamonadaceae</taxon>
        <taxon>Ramlibacter</taxon>
    </lineage>
</organism>
<feature type="signal peptide" evidence="5">
    <location>
        <begin position="1"/>
        <end position="22"/>
    </location>
</feature>
<evidence type="ECO:0000256" key="4">
    <source>
        <dbReference type="ARBA" id="ARBA00023136"/>
    </source>
</evidence>
<keyword evidence="3" id="KW-0677">Repeat</keyword>
<evidence type="ECO:0000313" key="7">
    <source>
        <dbReference type="EMBL" id="NKE65369.1"/>
    </source>
</evidence>
<evidence type="ECO:0000256" key="1">
    <source>
        <dbReference type="ARBA" id="ARBA00004370"/>
    </source>
</evidence>
<dbReference type="PANTHER" id="PTHR35603:SF2">
    <property type="entry name" value="OUTER MEMBRANE LIPOPROTEIN"/>
    <property type="match status" value="1"/>
</dbReference>
<dbReference type="Pfam" id="PF05433">
    <property type="entry name" value="Rick_17kDa_Anti"/>
    <property type="match status" value="1"/>
</dbReference>
<accession>A0A7X6DDV1</accession>
<keyword evidence="4" id="KW-0472">Membrane</keyword>
<dbReference type="Proteomes" id="UP000521868">
    <property type="component" value="Unassembled WGS sequence"/>
</dbReference>
<dbReference type="SMART" id="SM00247">
    <property type="entry name" value="XTALbg"/>
    <property type="match status" value="1"/>
</dbReference>
<name>A0A7X6DDV1_9BURK</name>
<dbReference type="InterPro" id="IPR011024">
    <property type="entry name" value="G_crystallin-like"/>
</dbReference>
<keyword evidence="5" id="KW-0732">Signal</keyword>
<dbReference type="InterPro" id="IPR008816">
    <property type="entry name" value="Gly_zipper_2TM_dom"/>
</dbReference>
<comment type="subcellular location">
    <subcellularLocation>
        <location evidence="1">Membrane</location>
    </subcellularLocation>
</comment>
<evidence type="ECO:0000256" key="2">
    <source>
        <dbReference type="ARBA" id="ARBA00009646"/>
    </source>
</evidence>
<dbReference type="PROSITE" id="PS50915">
    <property type="entry name" value="CRYSTALLIN_BETA_GAMMA"/>
    <property type="match status" value="1"/>
</dbReference>
<proteinExistence type="inferred from homology"/>
<dbReference type="SUPFAM" id="SSF49695">
    <property type="entry name" value="gamma-Crystallin-like"/>
    <property type="match status" value="1"/>
</dbReference>
<protein>
    <submittedName>
        <fullName evidence="7">Glycine zipper 2TM domain-containing protein</fullName>
    </submittedName>
</protein>
<dbReference type="InterPro" id="IPR051407">
    <property type="entry name" value="Bact_OM_lipoprot/Surf_antigen"/>
</dbReference>
<keyword evidence="8" id="KW-1185">Reference proteome</keyword>
<dbReference type="GO" id="GO:0019867">
    <property type="term" value="C:outer membrane"/>
    <property type="evidence" value="ECO:0007669"/>
    <property type="project" value="InterPro"/>
</dbReference>
<dbReference type="PANTHER" id="PTHR35603">
    <property type="match status" value="1"/>
</dbReference>
<dbReference type="RefSeq" id="WP_168106494.1">
    <property type="nucleotide sequence ID" value="NZ_VTOX01000002.1"/>
</dbReference>
<comment type="similarity">
    <text evidence="2">Belongs to the beta/gamma-crystallin family.</text>
</comment>
<reference evidence="7 8" key="1">
    <citation type="journal article" date="2020" name="Nature">
        <title>Bacterial chemolithoautotrophy via manganese oxidation.</title>
        <authorList>
            <person name="Yu H."/>
            <person name="Leadbetter J.R."/>
        </authorList>
    </citation>
    <scope>NUCLEOTIDE SEQUENCE [LARGE SCALE GENOMIC DNA]</scope>
    <source>
        <strain evidence="7 8">RBP-1</strain>
    </source>
</reference>
<sequence>MNRKLQAVLAACGVALATQAAAQITLYGREDFQGRSFQTEERVRNLERYGFNNRASSAVVERGRWEVCEGPRFEGRCVVLRRGSYPSLREMGLNNAVSSVRRIERDRRADDDRYQEQPRYVQPARPAFYDVPVTSARAVVGPPSQRCWIEREQVAQPAYGQPNIGGAVIGGVVGGLLGHQVGGGSGKDAATIGGAIAGAAIGSQVGGGNAVAGQRDVQKCQQVVNTQPAYWDVTYVHAGVQHRVQLASAPGATIRVDAATGAPVVAGR</sequence>
<feature type="chain" id="PRO_5031329299" evidence="5">
    <location>
        <begin position="23"/>
        <end position="268"/>
    </location>
</feature>
<dbReference type="InterPro" id="IPR001064">
    <property type="entry name" value="Beta/gamma_crystallin"/>
</dbReference>
<dbReference type="AlphaFoldDB" id="A0A7X6DDV1"/>